<organism evidence="4 5">
    <name type="scientific">Sphenostylis stenocarpa</name>
    <dbReference type="NCBI Taxonomy" id="92480"/>
    <lineage>
        <taxon>Eukaryota</taxon>
        <taxon>Viridiplantae</taxon>
        <taxon>Streptophyta</taxon>
        <taxon>Embryophyta</taxon>
        <taxon>Tracheophyta</taxon>
        <taxon>Spermatophyta</taxon>
        <taxon>Magnoliopsida</taxon>
        <taxon>eudicotyledons</taxon>
        <taxon>Gunneridae</taxon>
        <taxon>Pentapetalae</taxon>
        <taxon>rosids</taxon>
        <taxon>fabids</taxon>
        <taxon>Fabales</taxon>
        <taxon>Fabaceae</taxon>
        <taxon>Papilionoideae</taxon>
        <taxon>50 kb inversion clade</taxon>
        <taxon>NPAAA clade</taxon>
        <taxon>indigoferoid/millettioid clade</taxon>
        <taxon>Phaseoleae</taxon>
        <taxon>Sphenostylis</taxon>
    </lineage>
</organism>
<dbReference type="PROSITE" id="PS50082">
    <property type="entry name" value="WD_REPEATS_2"/>
    <property type="match status" value="2"/>
</dbReference>
<dbReference type="PANTHER" id="PTHR44083">
    <property type="entry name" value="TOPLESS-RELATED PROTEIN 1-RELATED"/>
    <property type="match status" value="1"/>
</dbReference>
<name>A0AA86T534_9FABA</name>
<dbReference type="EMBL" id="OY731403">
    <property type="protein sequence ID" value="CAJ1963320.1"/>
    <property type="molecule type" value="Genomic_DNA"/>
</dbReference>
<dbReference type="GO" id="GO:0006355">
    <property type="term" value="P:regulation of DNA-templated transcription"/>
    <property type="evidence" value="ECO:0007669"/>
    <property type="project" value="InterPro"/>
</dbReference>
<protein>
    <submittedName>
        <fullName evidence="4">Uncharacterized protein</fullName>
    </submittedName>
</protein>
<evidence type="ECO:0000313" key="4">
    <source>
        <dbReference type="EMBL" id="CAJ1963320.1"/>
    </source>
</evidence>
<dbReference type="PROSITE" id="PS50294">
    <property type="entry name" value="WD_REPEATS_REGION"/>
    <property type="match status" value="1"/>
</dbReference>
<dbReference type="Pfam" id="PF00400">
    <property type="entry name" value="WD40"/>
    <property type="match status" value="3"/>
</dbReference>
<dbReference type="PROSITE" id="PS00678">
    <property type="entry name" value="WD_REPEATS_1"/>
    <property type="match status" value="1"/>
</dbReference>
<dbReference type="AlphaFoldDB" id="A0AA86T534"/>
<evidence type="ECO:0000256" key="3">
    <source>
        <dbReference type="PROSITE-ProRule" id="PRU00221"/>
    </source>
</evidence>
<keyword evidence="5" id="KW-1185">Reference proteome</keyword>
<dbReference type="Proteomes" id="UP001189624">
    <property type="component" value="Chromosome 6"/>
</dbReference>
<dbReference type="SMART" id="SM00320">
    <property type="entry name" value="WD40"/>
    <property type="match status" value="9"/>
</dbReference>
<evidence type="ECO:0000313" key="5">
    <source>
        <dbReference type="Proteomes" id="UP001189624"/>
    </source>
</evidence>
<evidence type="ECO:0000256" key="1">
    <source>
        <dbReference type="ARBA" id="ARBA00022574"/>
    </source>
</evidence>
<dbReference type="SUPFAM" id="SSF50998">
    <property type="entry name" value="Quinoprotein alcohol dehydrogenase-like"/>
    <property type="match status" value="1"/>
</dbReference>
<dbReference type="Gene3D" id="2.130.10.10">
    <property type="entry name" value="YVTN repeat-like/Quinoprotein amine dehydrogenase"/>
    <property type="match status" value="3"/>
</dbReference>
<dbReference type="InterPro" id="IPR011047">
    <property type="entry name" value="Quinoprotein_ADH-like_sf"/>
</dbReference>
<feature type="repeat" description="WD" evidence="3">
    <location>
        <begin position="439"/>
        <end position="474"/>
    </location>
</feature>
<sequence>MVKGILLIDAHAGGVNDLAFCNLNKQLCIVTCGDDKLIKVWDFTGKKLFSFEGHEAPVFCICPRQKENIQFLFSTSVDGKIKAWLYDDMGSRLDYAAPGQWCTTMLYSTEGNRLFSCGTSKDGDSFLVEWNEREGAPKRTYSGFRQSSTGVVQFDTAKGRFLAAGEDHQIKFWDMDNVNVLFSTDADGGLANLPRLRFNKEGNLLAVTTTDGGLKLLANSEGIKYLRVIEARFHETFKAPFGTKNGVDSTPTCTEKKGSFDDVSNKSKVWETMEIVDPIQFRTVTMPDNVDPTNKVARLLYTNSGVSLLALGSKGIQRLWKWSRNELNPSGKATTSVVPQLWQPNNGLLMNNNVPNSSEATFPCIALSKNDSYVMSACGGKVSLFNMMTFKVMTTFMPPPPISTFLTFHPKDNNVIAIGMEDSTIHIYNVRLNEVKSILTGHHKHVTGLAFSPQLNVMVSSGADAQLTFWDIDSWHKKNSLSLQMPTGKAPVGDTQVQFNVDQVRLLVWHETQLALYDASKMELIRQWMPHEWLFGSISCAAYSCNSHLVYATFTDGNIAIFDADTLKVKCRLASSAYQNTLIRQNVYPTVVAAHPDEPNQFAIGLSDGSIKVIEPRECDGKWGN</sequence>
<accession>A0AA86T534</accession>
<feature type="repeat" description="WD" evidence="3">
    <location>
        <begin position="8"/>
        <end position="42"/>
    </location>
</feature>
<keyword evidence="1 3" id="KW-0853">WD repeat</keyword>
<dbReference type="InterPro" id="IPR027728">
    <property type="entry name" value="Topless_fam"/>
</dbReference>
<gene>
    <name evidence="4" type="ORF">AYBTSS11_LOCUS19710</name>
</gene>
<dbReference type="InterPro" id="IPR015943">
    <property type="entry name" value="WD40/YVTN_repeat-like_dom_sf"/>
</dbReference>
<dbReference type="InterPro" id="IPR001680">
    <property type="entry name" value="WD40_rpt"/>
</dbReference>
<dbReference type="PANTHER" id="PTHR44083:SF43">
    <property type="entry name" value="TRANSDUCIN FAMILY PROTEIN_WD-40 REPEAT PROTEIN"/>
    <property type="match status" value="1"/>
</dbReference>
<dbReference type="Gramene" id="rna-AYBTSS11_LOCUS19710">
    <property type="protein sequence ID" value="CAJ1963320.1"/>
    <property type="gene ID" value="gene-AYBTSS11_LOCUS19710"/>
</dbReference>
<keyword evidence="2" id="KW-0677">Repeat</keyword>
<dbReference type="SUPFAM" id="SSF50978">
    <property type="entry name" value="WD40 repeat-like"/>
    <property type="match status" value="1"/>
</dbReference>
<evidence type="ECO:0000256" key="2">
    <source>
        <dbReference type="ARBA" id="ARBA00022737"/>
    </source>
</evidence>
<reference evidence="4" key="1">
    <citation type="submission" date="2023-10" db="EMBL/GenBank/DDBJ databases">
        <authorList>
            <person name="Domelevo Entfellner J.-B."/>
        </authorList>
    </citation>
    <scope>NUCLEOTIDE SEQUENCE</scope>
</reference>
<proteinExistence type="predicted"/>
<dbReference type="InterPro" id="IPR036322">
    <property type="entry name" value="WD40_repeat_dom_sf"/>
</dbReference>
<dbReference type="InterPro" id="IPR019775">
    <property type="entry name" value="WD40_repeat_CS"/>
</dbReference>